<sequence>FRQQVNTTHVNELQYEQDHHDWLGEIFGCYQNEPGVQDIGSVETREGRLLTFPNILQHQVAPFKLSDSTKPGHRKILALFLVDPNIKVISTAHVPCQRKDWWKEEALKKQVSPIGAVGLGQLPVELQTQIFDDVEGFPLDMKEAKELRLELMQERKAYVAAQDSSFQFNEITSYINNLHPDERDIYRVIEKIIDASNPLWDLTLSPLQAQYPRFPPRRVLFEGCEYDPDPENGPETEGPQQLPDEDDEEFWDRRQEWIESIRRVVRPEPGDFKPRETPSLNIREKYGKTGLQIIIKFANIVLTPEKPFYGGGSWHVEGRLNEHIVATSLYYYSSENITPSSLNFRQQSNVDDAHNMDYEQEHHDWLEVIFGCENEEPGVQEIGGVDTREGRLLTFPNILQHRVGAFKLADPTKPGHRKILALFLVDPNIKIISTAHVPCQRKDWWKEVALEQESTGLGQLPVELQNHIFDEVEGFPLGMDEAQALRLELMEERKAYVQVQDATFQQYTFSLCEH</sequence>
<accession>A0A409W6V7</accession>
<dbReference type="InterPro" id="IPR025340">
    <property type="entry name" value="DUF4246"/>
</dbReference>
<proteinExistence type="predicted"/>
<dbReference type="PANTHER" id="PTHR33119:SF1">
    <property type="entry name" value="FE2OG DIOXYGENASE DOMAIN-CONTAINING PROTEIN"/>
    <property type="match status" value="1"/>
</dbReference>
<dbReference type="AlphaFoldDB" id="A0A409W6V7"/>
<protein>
    <recommendedName>
        <fullName evidence="2">DUF4246 domain-containing protein</fullName>
    </recommendedName>
</protein>
<keyword evidence="4" id="KW-1185">Reference proteome</keyword>
<evidence type="ECO:0000256" key="1">
    <source>
        <dbReference type="SAM" id="MobiDB-lite"/>
    </source>
</evidence>
<feature type="compositionally biased region" description="Acidic residues" evidence="1">
    <location>
        <begin position="224"/>
        <end position="234"/>
    </location>
</feature>
<dbReference type="STRING" id="181874.A0A409W6V7"/>
<feature type="domain" description="DUF4246" evidence="2">
    <location>
        <begin position="1"/>
        <end position="105"/>
    </location>
</feature>
<dbReference type="EMBL" id="NHTK01005777">
    <property type="protein sequence ID" value="PPQ74093.1"/>
    <property type="molecule type" value="Genomic_DNA"/>
</dbReference>
<feature type="non-terminal residue" evidence="3">
    <location>
        <position position="1"/>
    </location>
</feature>
<evidence type="ECO:0000259" key="2">
    <source>
        <dbReference type="Pfam" id="PF14033"/>
    </source>
</evidence>
<organism evidence="3 4">
    <name type="scientific">Panaeolus cyanescens</name>
    <dbReference type="NCBI Taxonomy" id="181874"/>
    <lineage>
        <taxon>Eukaryota</taxon>
        <taxon>Fungi</taxon>
        <taxon>Dikarya</taxon>
        <taxon>Basidiomycota</taxon>
        <taxon>Agaricomycotina</taxon>
        <taxon>Agaricomycetes</taxon>
        <taxon>Agaricomycetidae</taxon>
        <taxon>Agaricales</taxon>
        <taxon>Agaricineae</taxon>
        <taxon>Galeropsidaceae</taxon>
        <taxon>Panaeolus</taxon>
    </lineage>
</organism>
<feature type="region of interest" description="Disordered" evidence="1">
    <location>
        <begin position="222"/>
        <end position="248"/>
    </location>
</feature>
<gene>
    <name evidence="3" type="ORF">CVT24_012938</name>
</gene>
<dbReference type="OrthoDB" id="415532at2759"/>
<evidence type="ECO:0000313" key="3">
    <source>
        <dbReference type="EMBL" id="PPQ74093.1"/>
    </source>
</evidence>
<dbReference type="Pfam" id="PF14033">
    <property type="entry name" value="DUF4246"/>
    <property type="match status" value="2"/>
</dbReference>
<comment type="caution">
    <text evidence="3">The sequence shown here is derived from an EMBL/GenBank/DDBJ whole genome shotgun (WGS) entry which is preliminary data.</text>
</comment>
<dbReference type="InterPro" id="IPR049192">
    <property type="entry name" value="DUF4246_C"/>
</dbReference>
<name>A0A409W6V7_9AGAR</name>
<feature type="domain" description="DUF4246" evidence="2">
    <location>
        <begin position="169"/>
        <end position="447"/>
    </location>
</feature>
<dbReference type="Proteomes" id="UP000284842">
    <property type="component" value="Unassembled WGS sequence"/>
</dbReference>
<evidence type="ECO:0000313" key="4">
    <source>
        <dbReference type="Proteomes" id="UP000284842"/>
    </source>
</evidence>
<dbReference type="PANTHER" id="PTHR33119">
    <property type="entry name" value="IFI3P"/>
    <property type="match status" value="1"/>
</dbReference>
<reference evidence="3 4" key="1">
    <citation type="journal article" date="2018" name="Evol. Lett.">
        <title>Horizontal gene cluster transfer increased hallucinogenic mushroom diversity.</title>
        <authorList>
            <person name="Reynolds H.T."/>
            <person name="Vijayakumar V."/>
            <person name="Gluck-Thaler E."/>
            <person name="Korotkin H.B."/>
            <person name="Matheny P.B."/>
            <person name="Slot J.C."/>
        </authorList>
    </citation>
    <scope>NUCLEOTIDE SEQUENCE [LARGE SCALE GENOMIC DNA]</scope>
    <source>
        <strain evidence="3 4">2629</strain>
    </source>
</reference>
<dbReference type="InParanoid" id="A0A409W6V7"/>